<name>A0A1I8P853_STOCA</name>
<feature type="signal peptide" evidence="1">
    <location>
        <begin position="1"/>
        <end position="21"/>
    </location>
</feature>
<protein>
    <submittedName>
        <fullName evidence="2">Uncharacterized protein</fullName>
    </submittedName>
</protein>
<dbReference type="AlphaFoldDB" id="A0A1I8P853"/>
<sequence>MALKAKIYIFALVASILVVISETKKPGKVMYFTSTKVEFNRIYISEHSLDIVGNTTLDIILNLAQNYKYDPWSKTVIAMKNRKTNEYRTLLDYDVNICSLLGKGSATYISMWIQNFLKYGNLPKTCPIMK</sequence>
<dbReference type="VEuPathDB" id="VectorBase:SCAU005714"/>
<dbReference type="EnsemblMetazoa" id="SCAU005714-RA">
    <property type="protein sequence ID" value="SCAU005714-PA"/>
    <property type="gene ID" value="SCAU005714"/>
</dbReference>
<dbReference type="Proteomes" id="UP000095300">
    <property type="component" value="Unassembled WGS sequence"/>
</dbReference>
<proteinExistence type="predicted"/>
<accession>A0A1I8P853</accession>
<dbReference type="KEGG" id="scac:106090603"/>
<gene>
    <name evidence="2" type="primary">106090603</name>
</gene>
<dbReference type="InterPro" id="IPR010512">
    <property type="entry name" value="DUF1091"/>
</dbReference>
<keyword evidence="3" id="KW-1185">Reference proteome</keyword>
<organism evidence="2 3">
    <name type="scientific">Stomoxys calcitrans</name>
    <name type="common">Stable fly</name>
    <name type="synonym">Conops calcitrans</name>
    <dbReference type="NCBI Taxonomy" id="35570"/>
    <lineage>
        <taxon>Eukaryota</taxon>
        <taxon>Metazoa</taxon>
        <taxon>Ecdysozoa</taxon>
        <taxon>Arthropoda</taxon>
        <taxon>Hexapoda</taxon>
        <taxon>Insecta</taxon>
        <taxon>Pterygota</taxon>
        <taxon>Neoptera</taxon>
        <taxon>Endopterygota</taxon>
        <taxon>Diptera</taxon>
        <taxon>Brachycera</taxon>
        <taxon>Muscomorpha</taxon>
        <taxon>Muscoidea</taxon>
        <taxon>Muscidae</taxon>
        <taxon>Stomoxys</taxon>
    </lineage>
</organism>
<keyword evidence="1" id="KW-0732">Signal</keyword>
<evidence type="ECO:0000256" key="1">
    <source>
        <dbReference type="SAM" id="SignalP"/>
    </source>
</evidence>
<dbReference type="OrthoDB" id="8021351at2759"/>
<dbReference type="Pfam" id="PF06477">
    <property type="entry name" value="DUF1091"/>
    <property type="match status" value="1"/>
</dbReference>
<evidence type="ECO:0000313" key="3">
    <source>
        <dbReference type="Proteomes" id="UP000095300"/>
    </source>
</evidence>
<evidence type="ECO:0000313" key="2">
    <source>
        <dbReference type="EnsemblMetazoa" id="SCAU005714-PA"/>
    </source>
</evidence>
<dbReference type="PANTHER" id="PTHR20898:SF0">
    <property type="entry name" value="DAEDALUS ON 3-RELATED"/>
    <property type="match status" value="1"/>
</dbReference>
<reference evidence="2" key="1">
    <citation type="submission" date="2020-05" db="UniProtKB">
        <authorList>
            <consortium name="EnsemblMetazoa"/>
        </authorList>
    </citation>
    <scope>IDENTIFICATION</scope>
    <source>
        <strain evidence="2">USDA</strain>
    </source>
</reference>
<dbReference type="PANTHER" id="PTHR20898">
    <property type="entry name" value="DAEDALUS ON 3-RELATED-RELATED"/>
    <property type="match status" value="1"/>
</dbReference>
<feature type="chain" id="PRO_5009326184" evidence="1">
    <location>
        <begin position="22"/>
        <end position="130"/>
    </location>
</feature>